<name>A0AAU9IXF1_9CILI</name>
<dbReference type="InterPro" id="IPR002035">
    <property type="entry name" value="VWF_A"/>
</dbReference>
<organism evidence="3 4">
    <name type="scientific">Blepharisma stoltei</name>
    <dbReference type="NCBI Taxonomy" id="1481888"/>
    <lineage>
        <taxon>Eukaryota</taxon>
        <taxon>Sar</taxon>
        <taxon>Alveolata</taxon>
        <taxon>Ciliophora</taxon>
        <taxon>Postciliodesmatophora</taxon>
        <taxon>Heterotrichea</taxon>
        <taxon>Heterotrichida</taxon>
        <taxon>Blepharismidae</taxon>
        <taxon>Blepharisma</taxon>
    </lineage>
</organism>
<comment type="caution">
    <text evidence="3">The sequence shown here is derived from an EMBL/GenBank/DDBJ whole genome shotgun (WGS) entry which is preliminary data.</text>
</comment>
<dbReference type="SUPFAM" id="SSF53300">
    <property type="entry name" value="vWA-like"/>
    <property type="match status" value="1"/>
</dbReference>
<evidence type="ECO:0000313" key="4">
    <source>
        <dbReference type="Proteomes" id="UP001162131"/>
    </source>
</evidence>
<proteinExistence type="predicted"/>
<evidence type="ECO:0000313" key="3">
    <source>
        <dbReference type="EMBL" id="CAG9319553.1"/>
    </source>
</evidence>
<accession>A0AAU9IXF1</accession>
<keyword evidence="4" id="KW-1185">Reference proteome</keyword>
<reference evidence="3" key="1">
    <citation type="submission" date="2021-09" db="EMBL/GenBank/DDBJ databases">
        <authorList>
            <consortium name="AG Swart"/>
            <person name="Singh M."/>
            <person name="Singh A."/>
            <person name="Seah K."/>
            <person name="Emmerich C."/>
        </authorList>
    </citation>
    <scope>NUCLEOTIDE SEQUENCE</scope>
    <source>
        <strain evidence="3">ATCC30299</strain>
    </source>
</reference>
<dbReference type="PROSITE" id="PS50234">
    <property type="entry name" value="VWFA"/>
    <property type="match status" value="1"/>
</dbReference>
<sequence>MESQVIEAELIHLVSEYMALRVVLPAKQGEEIESEGLHAIFAIDKSGSMSGGPIRDAKGALISLIQKFRKAEIPITAYLFSNKLEIMSSDDEGYELMHDKAEKLKASGGTLFGPVIEQIHTRIIEKAMKNVFCVWLSDGQDNKGLTQLIPVMDKFKQDMEDYGVSIAMHTIGFSGDHDANLLTKLSQSGTRKGSFQYVPPNGRIPVAVNNVYELAFESTTWARFISHGGMTTHKIDIEKDDESGNLKGLIYISENDLEECKIEVHRGSNVQLYDLDPHRGEISEFKDLVLLVTNFVSNKIIQILEVGGDKAAQKLVEIRPLIQEMETRIDYLENEAKNLRPFHRKQCIPFFSTTRELLQNYYTTLRESAGVHLSNIQLASLNNLAHKNILKRNLERKIAREVGKNIDMLNESEKLIGEIVQGFNKDELEKKYQGQLEKYGECVLSTRNWLEAIIDGDCFCATFELERPQNLLGDALEIKIKKMNTTVITSDSFVDSALFETKAGQIIQAERAYQHGMEPKPASNLVKGLPNEIINGVMPIYINEDHWQIARLRIKPMIAWDITVDVLGYMPIQIFLFPFSIFVRVYEDAESEFQSFQFELIKDTCLAIYRDNRDQMIQHLQEWHSNYLSNPASRLPENISSNSIFLAQLFCAYAHGDFPQASEIFPYVFEEEFRRRISMKKDIPLHDFAMKMLGIKMEDHLAQVKAELFGVESHYAQVFHSVQSTESTKMDIETPTGGAPTKKDSKIDFEFTGRITELSQKAQGFIERIHQNMNKGGMLYRTLKPMGLFNIPPYTTLDSVGLTTNEQKLALIFLSLRDKKNSDRKDAFANGTYIDIFNPDQALKFIQKVYTQTVIREAQAYRNQIITEMNSKQYEQRSIEFACTTNLEEAAGCLYGVKQGSSEFKQFYKQLMLPHAQLAAHKLKMLTHGEYQGVKLVLDTLKSNTLVTWIPKDKVFHKIWFPNVNKTLKEDWIAAIPNKAEHIEHKYLRMNGVFVPYTKPRSNVKDPKHWAGKSKDKKPSTGTSKSTKIRNQGKAKPAAGKKW</sequence>
<dbReference type="CDD" id="cd00198">
    <property type="entry name" value="vWFA"/>
    <property type="match status" value="1"/>
</dbReference>
<protein>
    <recommendedName>
        <fullName evidence="2">VWFA domain-containing protein</fullName>
    </recommendedName>
</protein>
<evidence type="ECO:0000256" key="1">
    <source>
        <dbReference type="SAM" id="MobiDB-lite"/>
    </source>
</evidence>
<dbReference type="InterPro" id="IPR036465">
    <property type="entry name" value="vWFA_dom_sf"/>
</dbReference>
<dbReference type="AlphaFoldDB" id="A0AAU9IXF1"/>
<dbReference type="EMBL" id="CAJZBQ010000023">
    <property type="protein sequence ID" value="CAG9319553.1"/>
    <property type="molecule type" value="Genomic_DNA"/>
</dbReference>
<feature type="region of interest" description="Disordered" evidence="1">
    <location>
        <begin position="1002"/>
        <end position="1043"/>
    </location>
</feature>
<feature type="domain" description="VWFA" evidence="2">
    <location>
        <begin position="38"/>
        <end position="211"/>
    </location>
</feature>
<dbReference type="Pfam" id="PF00092">
    <property type="entry name" value="VWA"/>
    <property type="match status" value="1"/>
</dbReference>
<dbReference type="Proteomes" id="UP001162131">
    <property type="component" value="Unassembled WGS sequence"/>
</dbReference>
<gene>
    <name evidence="3" type="ORF">BSTOLATCC_MIC24104</name>
</gene>
<dbReference type="SMART" id="SM00327">
    <property type="entry name" value="VWA"/>
    <property type="match status" value="1"/>
</dbReference>
<evidence type="ECO:0000259" key="2">
    <source>
        <dbReference type="PROSITE" id="PS50234"/>
    </source>
</evidence>
<feature type="compositionally biased region" description="Basic and acidic residues" evidence="1">
    <location>
        <begin position="1003"/>
        <end position="1019"/>
    </location>
</feature>
<dbReference type="Gene3D" id="3.40.50.410">
    <property type="entry name" value="von Willebrand factor, type A domain"/>
    <property type="match status" value="1"/>
</dbReference>
<feature type="compositionally biased region" description="Basic residues" evidence="1">
    <location>
        <begin position="1027"/>
        <end position="1043"/>
    </location>
</feature>